<feature type="transmembrane region" description="Helical" evidence="1">
    <location>
        <begin position="123"/>
        <end position="143"/>
    </location>
</feature>
<evidence type="ECO:0000256" key="1">
    <source>
        <dbReference type="SAM" id="Phobius"/>
    </source>
</evidence>
<dbReference type="Proteomes" id="UP000247612">
    <property type="component" value="Unassembled WGS sequence"/>
</dbReference>
<name>A0A318KTK3_9FIRM</name>
<dbReference type="AlphaFoldDB" id="A0A318KTK3"/>
<dbReference type="EMBL" id="QJKH01000002">
    <property type="protein sequence ID" value="PXX81161.1"/>
    <property type="molecule type" value="Genomic_DNA"/>
</dbReference>
<dbReference type="RefSeq" id="WP_022938586.1">
    <property type="nucleotide sequence ID" value="NZ_CABKRQ010000006.1"/>
</dbReference>
<evidence type="ECO:0000313" key="2">
    <source>
        <dbReference type="EMBL" id="PXX81161.1"/>
    </source>
</evidence>
<accession>A0A318KTK3</accession>
<keyword evidence="1" id="KW-1133">Transmembrane helix</keyword>
<comment type="caution">
    <text evidence="2">The sequence shown here is derived from an EMBL/GenBank/DDBJ whole genome shotgun (WGS) entry which is preliminary data.</text>
</comment>
<keyword evidence="1" id="KW-0812">Transmembrane</keyword>
<keyword evidence="3" id="KW-1185">Reference proteome</keyword>
<feature type="transmembrane region" description="Helical" evidence="1">
    <location>
        <begin position="12"/>
        <end position="34"/>
    </location>
</feature>
<feature type="transmembrane region" description="Helical" evidence="1">
    <location>
        <begin position="54"/>
        <end position="75"/>
    </location>
</feature>
<evidence type="ECO:0000313" key="3">
    <source>
        <dbReference type="Proteomes" id="UP000247612"/>
    </source>
</evidence>
<dbReference type="OrthoDB" id="9897597at2"/>
<reference evidence="2 3" key="1">
    <citation type="submission" date="2018-05" db="EMBL/GenBank/DDBJ databases">
        <title>Genomic Encyclopedia of Type Strains, Phase IV (KMG-IV): sequencing the most valuable type-strain genomes for metagenomic binning, comparative biology and taxonomic classification.</title>
        <authorList>
            <person name="Goeker M."/>
        </authorList>
    </citation>
    <scope>NUCLEOTIDE SEQUENCE [LARGE SCALE GENOMIC DNA]</scope>
    <source>
        <strain evidence="2 3">JC118</strain>
    </source>
</reference>
<sequence>MKIKLVGALNDAFILFGVLTLINIVLGQLGIYGYPVFDMEFSALSSLFPEYRKLISRYSIIIIYVLCCIFYLVMFKPMKKYSEMSLLLPKAVIYIISLIAVVMLIVTAFLIYQFQFIQTGNSIALFICIEMTNMGITLLGINLKRYQG</sequence>
<feature type="transmembrane region" description="Helical" evidence="1">
    <location>
        <begin position="87"/>
        <end position="111"/>
    </location>
</feature>
<gene>
    <name evidence="2" type="ORF">DES51_102284</name>
</gene>
<proteinExistence type="predicted"/>
<organism evidence="2 3">
    <name type="scientific">Dielma fastidiosa</name>
    <dbReference type="NCBI Taxonomy" id="1034346"/>
    <lineage>
        <taxon>Bacteria</taxon>
        <taxon>Bacillati</taxon>
        <taxon>Bacillota</taxon>
        <taxon>Erysipelotrichia</taxon>
        <taxon>Erysipelotrichales</taxon>
        <taxon>Erysipelotrichaceae</taxon>
        <taxon>Dielma</taxon>
    </lineage>
</organism>
<dbReference type="STRING" id="1034346.GCA_000313565_02283"/>
<keyword evidence="1" id="KW-0472">Membrane</keyword>
<protein>
    <submittedName>
        <fullName evidence="2">Uncharacterized protein</fullName>
    </submittedName>
</protein>